<proteinExistence type="predicted"/>
<evidence type="ECO:0000313" key="3">
    <source>
        <dbReference type="EMBL" id="PWK82153.1"/>
    </source>
</evidence>
<evidence type="ECO:0000313" key="4">
    <source>
        <dbReference type="Proteomes" id="UP000246005"/>
    </source>
</evidence>
<dbReference type="InterPro" id="IPR003594">
    <property type="entry name" value="HATPase_dom"/>
</dbReference>
<evidence type="ECO:0000256" key="1">
    <source>
        <dbReference type="ARBA" id="ARBA00022527"/>
    </source>
</evidence>
<dbReference type="PANTHER" id="PTHR35526:SF3">
    <property type="entry name" value="ANTI-SIGMA-F FACTOR RSBW"/>
    <property type="match status" value="1"/>
</dbReference>
<organism evidence="3 4">
    <name type="scientific">Lentzea atacamensis</name>
    <dbReference type="NCBI Taxonomy" id="531938"/>
    <lineage>
        <taxon>Bacteria</taxon>
        <taxon>Bacillati</taxon>
        <taxon>Actinomycetota</taxon>
        <taxon>Actinomycetes</taxon>
        <taxon>Pseudonocardiales</taxon>
        <taxon>Pseudonocardiaceae</taxon>
        <taxon>Lentzea</taxon>
    </lineage>
</organism>
<dbReference type="GO" id="GO:0004674">
    <property type="term" value="F:protein serine/threonine kinase activity"/>
    <property type="evidence" value="ECO:0007669"/>
    <property type="project" value="UniProtKB-KW"/>
</dbReference>
<name>A0A316HP98_9PSEU</name>
<dbReference type="InterPro" id="IPR036890">
    <property type="entry name" value="HATPase_C_sf"/>
</dbReference>
<sequence>MQNVAGIRRLARLALSGVPDDDLEDILLVVTELVSNAFDHGRSPRWMRLYLTLAPFAVRCEVDDTAPELPVLGKSRLGGFRGRGMVLVDQLATSWGAARGDGYKTVWAQFNREGSR</sequence>
<dbReference type="InterPro" id="IPR050267">
    <property type="entry name" value="Anti-sigma-factor_SerPK"/>
</dbReference>
<dbReference type="AlphaFoldDB" id="A0A316HP98"/>
<keyword evidence="1" id="KW-0808">Transferase</keyword>
<protein>
    <submittedName>
        <fullName evidence="3">Anti-sigma regulatory factor (Ser/Thr protein kinase)</fullName>
    </submittedName>
</protein>
<dbReference type="SUPFAM" id="SSF55874">
    <property type="entry name" value="ATPase domain of HSP90 chaperone/DNA topoisomerase II/histidine kinase"/>
    <property type="match status" value="1"/>
</dbReference>
<dbReference type="Proteomes" id="UP000246005">
    <property type="component" value="Unassembled WGS sequence"/>
</dbReference>
<dbReference type="Pfam" id="PF13581">
    <property type="entry name" value="HATPase_c_2"/>
    <property type="match status" value="1"/>
</dbReference>
<feature type="domain" description="Histidine kinase/HSP90-like ATPase" evidence="2">
    <location>
        <begin position="3"/>
        <end position="109"/>
    </location>
</feature>
<gene>
    <name evidence="3" type="ORF">C8D88_11418</name>
</gene>
<keyword evidence="1" id="KW-0418">Kinase</keyword>
<dbReference type="RefSeq" id="WP_170155245.1">
    <property type="nucleotide sequence ID" value="NZ_QGHB01000014.1"/>
</dbReference>
<dbReference type="Gene3D" id="3.30.565.10">
    <property type="entry name" value="Histidine kinase-like ATPase, C-terminal domain"/>
    <property type="match status" value="1"/>
</dbReference>
<dbReference type="EMBL" id="QGHB01000014">
    <property type="protein sequence ID" value="PWK82153.1"/>
    <property type="molecule type" value="Genomic_DNA"/>
</dbReference>
<dbReference type="PANTHER" id="PTHR35526">
    <property type="entry name" value="ANTI-SIGMA-F FACTOR RSBW-RELATED"/>
    <property type="match status" value="1"/>
</dbReference>
<accession>A0A316HP98</accession>
<evidence type="ECO:0000259" key="2">
    <source>
        <dbReference type="Pfam" id="PF13581"/>
    </source>
</evidence>
<dbReference type="CDD" id="cd16936">
    <property type="entry name" value="HATPase_RsbW-like"/>
    <property type="match status" value="1"/>
</dbReference>
<reference evidence="3 4" key="1">
    <citation type="submission" date="2018-05" db="EMBL/GenBank/DDBJ databases">
        <title>Genomic Encyclopedia of Type Strains, Phase IV (KMG-IV): sequencing the most valuable type-strain genomes for metagenomic binning, comparative biology and taxonomic classification.</title>
        <authorList>
            <person name="Goeker M."/>
        </authorList>
    </citation>
    <scope>NUCLEOTIDE SEQUENCE [LARGE SCALE GENOMIC DNA]</scope>
    <source>
        <strain evidence="3 4">DSM 45480</strain>
    </source>
</reference>
<comment type="caution">
    <text evidence="3">The sequence shown here is derived from an EMBL/GenBank/DDBJ whole genome shotgun (WGS) entry which is preliminary data.</text>
</comment>
<keyword evidence="1" id="KW-0723">Serine/threonine-protein kinase</keyword>